<accession>A0A383C9G0</accession>
<dbReference type="Pfam" id="PF07883">
    <property type="entry name" value="Cupin_2"/>
    <property type="match status" value="1"/>
</dbReference>
<dbReference type="AlphaFoldDB" id="A0A383C9G0"/>
<reference evidence="2" key="1">
    <citation type="submission" date="2018-05" db="EMBL/GenBank/DDBJ databases">
        <authorList>
            <person name="Lanie J.A."/>
            <person name="Ng W.-L."/>
            <person name="Kazmierczak K.M."/>
            <person name="Andrzejewski T.M."/>
            <person name="Davidsen T.M."/>
            <person name="Wayne K.J."/>
            <person name="Tettelin H."/>
            <person name="Glass J.I."/>
            <person name="Rusch D."/>
            <person name="Podicherti R."/>
            <person name="Tsui H.-C.T."/>
            <person name="Winkler M.E."/>
        </authorList>
    </citation>
    <scope>NUCLEOTIDE SEQUENCE</scope>
</reference>
<dbReference type="CDD" id="cd02231">
    <property type="entry name" value="cupin_BLL6423-like"/>
    <property type="match status" value="1"/>
</dbReference>
<dbReference type="InterPro" id="IPR011051">
    <property type="entry name" value="RmlC_Cupin_sf"/>
</dbReference>
<organism evidence="2">
    <name type="scientific">marine metagenome</name>
    <dbReference type="NCBI Taxonomy" id="408172"/>
    <lineage>
        <taxon>unclassified sequences</taxon>
        <taxon>metagenomes</taxon>
        <taxon>ecological metagenomes</taxon>
    </lineage>
</organism>
<proteinExistence type="predicted"/>
<dbReference type="SUPFAM" id="SSF51182">
    <property type="entry name" value="RmlC-like cupins"/>
    <property type="match status" value="1"/>
</dbReference>
<feature type="non-terminal residue" evidence="2">
    <location>
        <position position="1"/>
    </location>
</feature>
<feature type="domain" description="Cupin type-2" evidence="1">
    <location>
        <begin position="98"/>
        <end position="150"/>
    </location>
</feature>
<dbReference type="EMBL" id="UINC01207095">
    <property type="protein sequence ID" value="SVE29046.1"/>
    <property type="molecule type" value="Genomic_DNA"/>
</dbReference>
<sequence length="161" mass="17952">KGKSYFVHDGPRPTRLNMGMVIHEQFWIAGPAAPDPAAAKDPVDVDTLHLHPPINGSSFRTVTFFPEDHTPEITQEELAKNRARVDDGGVFEADNPGMHTTRTIDYAIILSGEIYLKPDDGEMLLERGDITVQPATRHGWYNRGKEPCSIPFILISSPNYQ</sequence>
<dbReference type="PANTHER" id="PTHR36156:SF2">
    <property type="entry name" value="CUPIN TYPE-2 DOMAIN-CONTAINING PROTEIN"/>
    <property type="match status" value="1"/>
</dbReference>
<dbReference type="InterPro" id="IPR047142">
    <property type="entry name" value="OryJ/VirC-like"/>
</dbReference>
<gene>
    <name evidence="2" type="ORF">METZ01_LOCUS481900</name>
</gene>
<dbReference type="InterPro" id="IPR014710">
    <property type="entry name" value="RmlC-like_jellyroll"/>
</dbReference>
<name>A0A383C9G0_9ZZZZ</name>
<evidence type="ECO:0000259" key="1">
    <source>
        <dbReference type="Pfam" id="PF07883"/>
    </source>
</evidence>
<evidence type="ECO:0000313" key="2">
    <source>
        <dbReference type="EMBL" id="SVE29046.1"/>
    </source>
</evidence>
<dbReference type="InterPro" id="IPR013096">
    <property type="entry name" value="Cupin_2"/>
</dbReference>
<protein>
    <recommendedName>
        <fullName evidence="1">Cupin type-2 domain-containing protein</fullName>
    </recommendedName>
</protein>
<dbReference type="Gene3D" id="2.60.120.10">
    <property type="entry name" value="Jelly Rolls"/>
    <property type="match status" value="1"/>
</dbReference>
<dbReference type="PANTHER" id="PTHR36156">
    <property type="entry name" value="SLR2101 PROTEIN"/>
    <property type="match status" value="1"/>
</dbReference>